<dbReference type="EMBL" id="AM889285">
    <property type="protein sequence ID" value="CAP57532.1"/>
    <property type="molecule type" value="Genomic_DNA"/>
</dbReference>
<dbReference type="InterPro" id="IPR001387">
    <property type="entry name" value="Cro/C1-type_HTH"/>
</dbReference>
<organism evidence="2 3">
    <name type="scientific">Gluconacetobacter diazotrophicus (strain ATCC 49037 / DSM 5601 / CCUG 37298 / CIP 103539 / LMG 7603 / PAl5)</name>
    <dbReference type="NCBI Taxonomy" id="272568"/>
    <lineage>
        <taxon>Bacteria</taxon>
        <taxon>Pseudomonadati</taxon>
        <taxon>Pseudomonadota</taxon>
        <taxon>Alphaproteobacteria</taxon>
        <taxon>Acetobacterales</taxon>
        <taxon>Acetobacteraceae</taxon>
        <taxon>Gluconacetobacter</taxon>
    </lineage>
</organism>
<protein>
    <recommendedName>
        <fullName evidence="1">HTH cro/C1-type domain-containing protein</fullName>
    </recommendedName>
</protein>
<evidence type="ECO:0000313" key="2">
    <source>
        <dbReference type="EMBL" id="CAP57532.1"/>
    </source>
</evidence>
<gene>
    <name evidence="2" type="ordered locus">GDI3589</name>
</gene>
<reference evidence="2 3" key="1">
    <citation type="journal article" date="2009" name="BMC Genomics">
        <title>Complete genome sequence of the sugarcane nitrogen-fixing endophyte Gluconacetobacter diazotrophicus Pal5.</title>
        <authorList>
            <person name="Bertalan M."/>
            <person name="Albano R."/>
            <person name="Padua V."/>
            <person name="Rouws L."/>
            <person name="Rojas C."/>
            <person name="Hemerly A."/>
            <person name="Teixeira K."/>
            <person name="Schwab S."/>
            <person name="Araujo J."/>
            <person name="Oliveira A."/>
            <person name="Franca L."/>
            <person name="Magalhaes V."/>
            <person name="Alqueres S."/>
            <person name="Cardoso A."/>
            <person name="Almeida W."/>
            <person name="Loureiro M.M."/>
            <person name="Nogueira E."/>
            <person name="Cidade D."/>
            <person name="Oliveira D."/>
            <person name="Simao T."/>
            <person name="Macedo J."/>
            <person name="Valadao A."/>
            <person name="Dreschsel M."/>
            <person name="Freitas F."/>
            <person name="Vidal M."/>
            <person name="Guedes H."/>
            <person name="Rodrigues E."/>
            <person name="Meneses C."/>
            <person name="Brioso P."/>
            <person name="Pozzer L."/>
            <person name="Figueiredo D."/>
            <person name="Montano H."/>
            <person name="Junior J."/>
            <person name="Filho G."/>
            <person name="Flores V."/>
            <person name="Ferreira B."/>
            <person name="Branco A."/>
            <person name="Gonzalez P."/>
            <person name="Guillobel H."/>
            <person name="Lemos M."/>
            <person name="Seibel L."/>
            <person name="Macedo J."/>
            <person name="Alves-Ferreira M."/>
            <person name="Sachetto-Martins G."/>
            <person name="Coelho A."/>
            <person name="Santos E."/>
            <person name="Amaral G."/>
            <person name="Neves A."/>
            <person name="Pacheco A.B."/>
            <person name="Carvalho D."/>
            <person name="Lery L."/>
            <person name="Bisch P."/>
            <person name="Rossle S.C."/>
            <person name="Urmenyi T."/>
            <person name="Kruger W.V."/>
            <person name="Martins O."/>
            <person name="Baldani J.I."/>
            <person name="Ferreira P.C."/>
        </authorList>
    </citation>
    <scope>NUCLEOTIDE SEQUENCE [LARGE SCALE GENOMIC DNA]</scope>
    <source>
        <strain evidence="3">ATCC 49037 / DSM 5601 / CCUG 37298 / CIP 103539 / LMG 7603 / PAl5</strain>
    </source>
</reference>
<name>A9H6Q5_GLUDA</name>
<sequence>MSQGDTLNAAQCRMARAALQISVRDLAAAAEVSPTTITRLERGESLYLRTIDAVRAALEVAGIEFIAENGGGAGVRLKKEITT</sequence>
<dbReference type="InterPro" id="IPR010982">
    <property type="entry name" value="Lambda_DNA-bd_dom_sf"/>
</dbReference>
<accession>A9H6Q5</accession>
<dbReference type="KEGG" id="gdi:GDI3589"/>
<dbReference type="Gene3D" id="1.10.260.40">
    <property type="entry name" value="lambda repressor-like DNA-binding domains"/>
    <property type="match status" value="1"/>
</dbReference>
<dbReference type="AlphaFoldDB" id="A9H6Q5"/>
<feature type="domain" description="HTH cro/C1-type" evidence="1">
    <location>
        <begin position="13"/>
        <end position="65"/>
    </location>
</feature>
<dbReference type="SUPFAM" id="SSF47413">
    <property type="entry name" value="lambda repressor-like DNA-binding domains"/>
    <property type="match status" value="1"/>
</dbReference>
<dbReference type="Pfam" id="PF13560">
    <property type="entry name" value="HTH_31"/>
    <property type="match status" value="1"/>
</dbReference>
<dbReference type="PROSITE" id="PS50943">
    <property type="entry name" value="HTH_CROC1"/>
    <property type="match status" value="1"/>
</dbReference>
<keyword evidence="3" id="KW-1185">Reference proteome</keyword>
<dbReference type="GO" id="GO:0003677">
    <property type="term" value="F:DNA binding"/>
    <property type="evidence" value="ECO:0007669"/>
    <property type="project" value="InterPro"/>
</dbReference>
<evidence type="ECO:0000259" key="1">
    <source>
        <dbReference type="PROSITE" id="PS50943"/>
    </source>
</evidence>
<dbReference type="CDD" id="cd00093">
    <property type="entry name" value="HTH_XRE"/>
    <property type="match status" value="1"/>
</dbReference>
<proteinExistence type="predicted"/>
<evidence type="ECO:0000313" key="3">
    <source>
        <dbReference type="Proteomes" id="UP000001176"/>
    </source>
</evidence>
<dbReference type="Proteomes" id="UP000001176">
    <property type="component" value="Chromosome"/>
</dbReference>